<gene>
    <name evidence="3" type="primary">LOC111084973</name>
</gene>
<evidence type="ECO:0000313" key="3">
    <source>
        <dbReference type="RefSeq" id="XP_022237427.1"/>
    </source>
</evidence>
<dbReference type="InterPro" id="IPR024131">
    <property type="entry name" value="UPF0489"/>
</dbReference>
<dbReference type="RefSeq" id="XP_022237427.1">
    <property type="nucleotide sequence ID" value="XM_022381719.1"/>
</dbReference>
<accession>A0ABM1S1C2</accession>
<protein>
    <submittedName>
        <fullName evidence="3">UPF0489 protein C5orf22 homolog isoform X1</fullName>
    </submittedName>
</protein>
<keyword evidence="2" id="KW-1185">Reference proteome</keyword>
<sequence>MAESGIPMFKKQKVPLPVVVVEDHNEVLYHIYRAIGKKLLPFADGTIIHLDSHPDLLLPKNFDLDRIWDKQYIFNSVSIENWLLPAALAGHFRNIYWVKPSWSRQLEDGIHHFQIGRHKKTGQVRVSNCETLDPCSRPFASKLR</sequence>
<evidence type="ECO:0000256" key="1">
    <source>
        <dbReference type="ARBA" id="ARBA00007099"/>
    </source>
</evidence>
<name>A0ABM1S1C2_LIMPO</name>
<dbReference type="Pfam" id="PF12640">
    <property type="entry name" value="UPF0489"/>
    <property type="match status" value="1"/>
</dbReference>
<dbReference type="PANTHER" id="PTHR13225">
    <property type="entry name" value="MISEXPRESSION SUPPRESSOR OF RAS 6"/>
    <property type="match status" value="1"/>
</dbReference>
<comment type="similarity">
    <text evidence="1">Belongs to the UPF0489 family.</text>
</comment>
<dbReference type="PANTHER" id="PTHR13225:SF3">
    <property type="entry name" value="UPF0489 PROTEIN C5ORF22"/>
    <property type="match status" value="1"/>
</dbReference>
<evidence type="ECO:0000313" key="2">
    <source>
        <dbReference type="Proteomes" id="UP000694941"/>
    </source>
</evidence>
<dbReference type="Proteomes" id="UP000694941">
    <property type="component" value="Unplaced"/>
</dbReference>
<dbReference type="GeneID" id="111084973"/>
<proteinExistence type="inferred from homology"/>
<reference evidence="3" key="1">
    <citation type="submission" date="2025-08" db="UniProtKB">
        <authorList>
            <consortium name="RefSeq"/>
        </authorList>
    </citation>
    <scope>IDENTIFICATION</scope>
    <source>
        <tissue evidence="3">Muscle</tissue>
    </source>
</reference>
<organism evidence="2 3">
    <name type="scientific">Limulus polyphemus</name>
    <name type="common">Atlantic horseshoe crab</name>
    <dbReference type="NCBI Taxonomy" id="6850"/>
    <lineage>
        <taxon>Eukaryota</taxon>
        <taxon>Metazoa</taxon>
        <taxon>Ecdysozoa</taxon>
        <taxon>Arthropoda</taxon>
        <taxon>Chelicerata</taxon>
        <taxon>Merostomata</taxon>
        <taxon>Xiphosura</taxon>
        <taxon>Limulidae</taxon>
        <taxon>Limulus</taxon>
    </lineage>
</organism>